<evidence type="ECO:0000259" key="6">
    <source>
        <dbReference type="Pfam" id="PF04542"/>
    </source>
</evidence>
<evidence type="ECO:0000256" key="2">
    <source>
        <dbReference type="ARBA" id="ARBA00023015"/>
    </source>
</evidence>
<evidence type="ECO:0000313" key="8">
    <source>
        <dbReference type="EMBL" id="MBB6049637.1"/>
    </source>
</evidence>
<dbReference type="PANTHER" id="PTHR43133">
    <property type="entry name" value="RNA POLYMERASE ECF-TYPE SIGMA FACTO"/>
    <property type="match status" value="1"/>
</dbReference>
<accession>A0A7W9W6J6</accession>
<dbReference type="AlphaFoldDB" id="A0A7W9W6J6"/>
<evidence type="ECO:0000256" key="5">
    <source>
        <dbReference type="ARBA" id="ARBA00023163"/>
    </source>
</evidence>
<dbReference type="Proteomes" id="UP000520814">
    <property type="component" value="Unassembled WGS sequence"/>
</dbReference>
<dbReference type="InterPro" id="IPR039425">
    <property type="entry name" value="RNA_pol_sigma-70-like"/>
</dbReference>
<comment type="similarity">
    <text evidence="1">Belongs to the sigma-70 factor family. ECF subfamily.</text>
</comment>
<keyword evidence="2" id="KW-0805">Transcription regulation</keyword>
<dbReference type="PANTHER" id="PTHR43133:SF8">
    <property type="entry name" value="RNA POLYMERASE SIGMA FACTOR HI_1459-RELATED"/>
    <property type="match status" value="1"/>
</dbReference>
<evidence type="ECO:0000256" key="1">
    <source>
        <dbReference type="ARBA" id="ARBA00010641"/>
    </source>
</evidence>
<dbReference type="GO" id="GO:0016987">
    <property type="term" value="F:sigma factor activity"/>
    <property type="evidence" value="ECO:0007669"/>
    <property type="project" value="UniProtKB-KW"/>
</dbReference>
<dbReference type="InterPro" id="IPR036388">
    <property type="entry name" value="WH-like_DNA-bd_sf"/>
</dbReference>
<evidence type="ECO:0000256" key="3">
    <source>
        <dbReference type="ARBA" id="ARBA00023082"/>
    </source>
</evidence>
<dbReference type="Gene3D" id="1.10.1740.10">
    <property type="match status" value="1"/>
</dbReference>
<name>A0A7W9W6J6_ARMRO</name>
<keyword evidence="4" id="KW-0238">DNA-binding</keyword>
<reference evidence="8 9" key="1">
    <citation type="submission" date="2020-08" db="EMBL/GenBank/DDBJ databases">
        <title>Genomic Encyclopedia of Type Strains, Phase IV (KMG-IV): sequencing the most valuable type-strain genomes for metagenomic binning, comparative biology and taxonomic classification.</title>
        <authorList>
            <person name="Goeker M."/>
        </authorList>
    </citation>
    <scope>NUCLEOTIDE SEQUENCE [LARGE SCALE GENOMIC DNA]</scope>
    <source>
        <strain evidence="8 9">DSM 23562</strain>
    </source>
</reference>
<dbReference type="Pfam" id="PF04542">
    <property type="entry name" value="Sigma70_r2"/>
    <property type="match status" value="1"/>
</dbReference>
<dbReference type="InterPro" id="IPR014284">
    <property type="entry name" value="RNA_pol_sigma-70_dom"/>
</dbReference>
<keyword evidence="3" id="KW-0731">Sigma factor</keyword>
<dbReference type="Gene3D" id="1.10.10.10">
    <property type="entry name" value="Winged helix-like DNA-binding domain superfamily/Winged helix DNA-binding domain"/>
    <property type="match status" value="1"/>
</dbReference>
<dbReference type="CDD" id="cd06171">
    <property type="entry name" value="Sigma70_r4"/>
    <property type="match status" value="1"/>
</dbReference>
<evidence type="ECO:0000256" key="4">
    <source>
        <dbReference type="ARBA" id="ARBA00023125"/>
    </source>
</evidence>
<sequence length="190" mass="21335">MTLWRKPPAETLSTSRTQPWTADALHERYLEDVFGYISRRLPIRAEAEDITAETFAAAFSSLHTLRPHTDPFPWLLGIARRKLIDRARKQKRQPALSSLDIEDGDWAEEGADPAEKLLAAERRQAVWSLVDGLKPEQKEVLLLQHLEGLSIAQIATVLGKSPAAINSLLQRARATLLTRGAAYFLFLEAE</sequence>
<keyword evidence="9" id="KW-1185">Reference proteome</keyword>
<dbReference type="SUPFAM" id="SSF88659">
    <property type="entry name" value="Sigma3 and sigma4 domains of RNA polymerase sigma factors"/>
    <property type="match status" value="1"/>
</dbReference>
<dbReference type="EMBL" id="JACHGW010000001">
    <property type="protein sequence ID" value="MBB6049637.1"/>
    <property type="molecule type" value="Genomic_DNA"/>
</dbReference>
<keyword evidence="5" id="KW-0804">Transcription</keyword>
<dbReference type="Pfam" id="PF08281">
    <property type="entry name" value="Sigma70_r4_2"/>
    <property type="match status" value="1"/>
</dbReference>
<protein>
    <submittedName>
        <fullName evidence="8">RNA polymerase sigma-70 factor (ECF subfamily)</fullName>
    </submittedName>
</protein>
<dbReference type="NCBIfam" id="TIGR02937">
    <property type="entry name" value="sigma70-ECF"/>
    <property type="match status" value="1"/>
</dbReference>
<feature type="domain" description="RNA polymerase sigma factor 70 region 4 type 2" evidence="7">
    <location>
        <begin position="124"/>
        <end position="176"/>
    </location>
</feature>
<dbReference type="InterPro" id="IPR013249">
    <property type="entry name" value="RNA_pol_sigma70_r4_t2"/>
</dbReference>
<dbReference type="SUPFAM" id="SSF88946">
    <property type="entry name" value="Sigma2 domain of RNA polymerase sigma factors"/>
    <property type="match status" value="1"/>
</dbReference>
<dbReference type="InterPro" id="IPR013324">
    <property type="entry name" value="RNA_pol_sigma_r3/r4-like"/>
</dbReference>
<dbReference type="InterPro" id="IPR007627">
    <property type="entry name" value="RNA_pol_sigma70_r2"/>
</dbReference>
<dbReference type="RefSeq" id="WP_184193234.1">
    <property type="nucleotide sequence ID" value="NZ_JACHGW010000001.1"/>
</dbReference>
<dbReference type="GO" id="GO:0006352">
    <property type="term" value="P:DNA-templated transcription initiation"/>
    <property type="evidence" value="ECO:0007669"/>
    <property type="project" value="InterPro"/>
</dbReference>
<organism evidence="8 9">
    <name type="scientific">Armatimonas rosea</name>
    <dbReference type="NCBI Taxonomy" id="685828"/>
    <lineage>
        <taxon>Bacteria</taxon>
        <taxon>Bacillati</taxon>
        <taxon>Armatimonadota</taxon>
        <taxon>Armatimonadia</taxon>
        <taxon>Armatimonadales</taxon>
        <taxon>Armatimonadaceae</taxon>
        <taxon>Armatimonas</taxon>
    </lineage>
</organism>
<comment type="caution">
    <text evidence="8">The sequence shown here is derived from an EMBL/GenBank/DDBJ whole genome shotgun (WGS) entry which is preliminary data.</text>
</comment>
<dbReference type="InterPro" id="IPR013325">
    <property type="entry name" value="RNA_pol_sigma_r2"/>
</dbReference>
<evidence type="ECO:0000313" key="9">
    <source>
        <dbReference type="Proteomes" id="UP000520814"/>
    </source>
</evidence>
<dbReference type="GO" id="GO:0003677">
    <property type="term" value="F:DNA binding"/>
    <property type="evidence" value="ECO:0007669"/>
    <property type="project" value="UniProtKB-KW"/>
</dbReference>
<proteinExistence type="inferred from homology"/>
<feature type="domain" description="RNA polymerase sigma-70 region 2" evidence="6">
    <location>
        <begin position="25"/>
        <end position="92"/>
    </location>
</feature>
<evidence type="ECO:0000259" key="7">
    <source>
        <dbReference type="Pfam" id="PF08281"/>
    </source>
</evidence>
<gene>
    <name evidence="8" type="ORF">HNQ39_001399</name>
</gene>